<dbReference type="PANTHER" id="PTHR31500">
    <property type="entry name" value="AT-HOOK MOTIF NUCLEAR-LOCALIZED PROTEIN 9"/>
    <property type="match status" value="1"/>
</dbReference>
<gene>
    <name evidence="7" type="ORF">Sango_1988400</name>
</gene>
<dbReference type="InterPro" id="IPR039605">
    <property type="entry name" value="AHL"/>
</dbReference>
<comment type="subcellular location">
    <subcellularLocation>
        <location evidence="4">Nucleus</location>
    </subcellularLocation>
</comment>
<evidence type="ECO:0000256" key="1">
    <source>
        <dbReference type="ARBA" id="ARBA00023015"/>
    </source>
</evidence>
<evidence type="ECO:0000313" key="7">
    <source>
        <dbReference type="EMBL" id="KAK4392106.1"/>
    </source>
</evidence>
<comment type="function">
    <text evidence="4">Transcription factor that specifically binds AT-rich DNA sequences related to the nuclear matrix attachment regions (MARs).</text>
</comment>
<accession>A0AAE2BNN1</accession>
<evidence type="ECO:0000256" key="3">
    <source>
        <dbReference type="ARBA" id="ARBA00023163"/>
    </source>
</evidence>
<feature type="compositionally biased region" description="Polar residues" evidence="5">
    <location>
        <begin position="312"/>
        <end position="348"/>
    </location>
</feature>
<dbReference type="EMBL" id="JACGWL010000011">
    <property type="protein sequence ID" value="KAK4392106.1"/>
    <property type="molecule type" value="Genomic_DNA"/>
</dbReference>
<feature type="compositionally biased region" description="Polar residues" evidence="5">
    <location>
        <begin position="10"/>
        <end position="25"/>
    </location>
</feature>
<feature type="domain" description="PPC" evidence="6">
    <location>
        <begin position="128"/>
        <end position="278"/>
    </location>
</feature>
<keyword evidence="3 4" id="KW-0804">Transcription</keyword>
<dbReference type="SUPFAM" id="SSF117856">
    <property type="entry name" value="AF0104/ALDC/Ptd012-like"/>
    <property type="match status" value="1"/>
</dbReference>
<dbReference type="Proteomes" id="UP001289374">
    <property type="component" value="Unassembled WGS sequence"/>
</dbReference>
<dbReference type="Pfam" id="PF03479">
    <property type="entry name" value="PCC"/>
    <property type="match status" value="1"/>
</dbReference>
<dbReference type="InterPro" id="IPR005175">
    <property type="entry name" value="PPC_dom"/>
</dbReference>
<keyword evidence="1 4" id="KW-0805">Transcription regulation</keyword>
<dbReference type="GO" id="GO:0005634">
    <property type="term" value="C:nucleus"/>
    <property type="evidence" value="ECO:0007669"/>
    <property type="project" value="UniProtKB-SubCell"/>
</dbReference>
<dbReference type="CDD" id="cd11378">
    <property type="entry name" value="DUF296"/>
    <property type="match status" value="1"/>
</dbReference>
<keyword evidence="2 4" id="KW-0238">DNA-binding</keyword>
<organism evidence="7 8">
    <name type="scientific">Sesamum angolense</name>
    <dbReference type="NCBI Taxonomy" id="2727404"/>
    <lineage>
        <taxon>Eukaryota</taxon>
        <taxon>Viridiplantae</taxon>
        <taxon>Streptophyta</taxon>
        <taxon>Embryophyta</taxon>
        <taxon>Tracheophyta</taxon>
        <taxon>Spermatophyta</taxon>
        <taxon>Magnoliopsida</taxon>
        <taxon>eudicotyledons</taxon>
        <taxon>Gunneridae</taxon>
        <taxon>Pentapetalae</taxon>
        <taxon>asterids</taxon>
        <taxon>lamiids</taxon>
        <taxon>Lamiales</taxon>
        <taxon>Pedaliaceae</taxon>
        <taxon>Sesamum</taxon>
    </lineage>
</organism>
<proteinExistence type="predicted"/>
<keyword evidence="8" id="KW-1185">Reference proteome</keyword>
<comment type="caution">
    <text evidence="7">The sequence shown here is derived from an EMBL/GenBank/DDBJ whole genome shotgun (WGS) entry which is preliminary data.</text>
</comment>
<sequence>MEVEDRESTDSGSLSGNPESESPSLSGGDYVGHGGGTVGGSVGPGVLNMDISMEKSAADMYSPAVGADGGAVGGGGVVGGGVTDGGGVGILGGGTVGGRGSGGGNGDLTMGKKKRGGPESELFANTAGGDFTPHVVTVHTGEDVAGKILTFAQKGHRGICVLSANGCVSNVTLRQPAKRFELDSLTNVCSCFVVLLGRFEILTLTGSYTISDNGGIKSRTGGLSVSLASPDGRVIGGGVAGMLMAASPIQIVVGSFVPNGGLKPQKRKYQTEPRITPTVQFAPATVTAATPISQAAPESNNIYPIPTLQLPVQSQGDADNSLSNKDLPNSASTDTADWNSSGPSSEQRPSPDINISVPVDEH</sequence>
<evidence type="ECO:0000313" key="8">
    <source>
        <dbReference type="Proteomes" id="UP001289374"/>
    </source>
</evidence>
<evidence type="ECO:0000256" key="4">
    <source>
        <dbReference type="RuleBase" id="RU367031"/>
    </source>
</evidence>
<feature type="region of interest" description="Disordered" evidence="5">
    <location>
        <begin position="312"/>
        <end position="362"/>
    </location>
</feature>
<dbReference type="GO" id="GO:0003680">
    <property type="term" value="F:minor groove of adenine-thymine-rich DNA binding"/>
    <property type="evidence" value="ECO:0007669"/>
    <property type="project" value="UniProtKB-UniRule"/>
</dbReference>
<dbReference type="PROSITE" id="PS51742">
    <property type="entry name" value="PPC"/>
    <property type="match status" value="1"/>
</dbReference>
<feature type="region of interest" description="Disordered" evidence="5">
    <location>
        <begin position="1"/>
        <end position="37"/>
    </location>
</feature>
<name>A0AAE2BNN1_9LAMI</name>
<evidence type="ECO:0000259" key="6">
    <source>
        <dbReference type="PROSITE" id="PS51742"/>
    </source>
</evidence>
<dbReference type="Gene3D" id="3.30.1330.80">
    <property type="entry name" value="Hypothetical protein, similar to alpha- acetolactate decarboxylase, domain 2"/>
    <property type="match status" value="1"/>
</dbReference>
<evidence type="ECO:0000256" key="5">
    <source>
        <dbReference type="SAM" id="MobiDB-lite"/>
    </source>
</evidence>
<reference evidence="7" key="2">
    <citation type="journal article" date="2024" name="Plant">
        <title>Genomic evolution and insights into agronomic trait innovations of Sesamum species.</title>
        <authorList>
            <person name="Miao H."/>
            <person name="Wang L."/>
            <person name="Qu L."/>
            <person name="Liu H."/>
            <person name="Sun Y."/>
            <person name="Le M."/>
            <person name="Wang Q."/>
            <person name="Wei S."/>
            <person name="Zheng Y."/>
            <person name="Lin W."/>
            <person name="Duan Y."/>
            <person name="Cao H."/>
            <person name="Xiong S."/>
            <person name="Wang X."/>
            <person name="Wei L."/>
            <person name="Li C."/>
            <person name="Ma Q."/>
            <person name="Ju M."/>
            <person name="Zhao R."/>
            <person name="Li G."/>
            <person name="Mu C."/>
            <person name="Tian Q."/>
            <person name="Mei H."/>
            <person name="Zhang T."/>
            <person name="Gao T."/>
            <person name="Zhang H."/>
        </authorList>
    </citation>
    <scope>NUCLEOTIDE SEQUENCE</scope>
    <source>
        <strain evidence="7">K16</strain>
    </source>
</reference>
<protein>
    <recommendedName>
        <fullName evidence="4">AT-hook motif nuclear-localized protein</fullName>
    </recommendedName>
</protein>
<dbReference type="PANTHER" id="PTHR31500:SF56">
    <property type="entry name" value="AT-HOOK MOTIF NUCLEAR-LOCALIZED PROTEIN"/>
    <property type="match status" value="1"/>
</dbReference>
<evidence type="ECO:0000256" key="2">
    <source>
        <dbReference type="ARBA" id="ARBA00023125"/>
    </source>
</evidence>
<keyword evidence="4" id="KW-0539">Nucleus</keyword>
<comment type="domain">
    <text evidence="4">The PPC domain mediates interactions between AHL proteins.</text>
</comment>
<dbReference type="AlphaFoldDB" id="A0AAE2BNN1"/>
<reference evidence="7" key="1">
    <citation type="submission" date="2020-06" db="EMBL/GenBank/DDBJ databases">
        <authorList>
            <person name="Li T."/>
            <person name="Hu X."/>
            <person name="Zhang T."/>
            <person name="Song X."/>
            <person name="Zhang H."/>
            <person name="Dai N."/>
            <person name="Sheng W."/>
            <person name="Hou X."/>
            <person name="Wei L."/>
        </authorList>
    </citation>
    <scope>NUCLEOTIDE SEQUENCE</scope>
    <source>
        <strain evidence="7">K16</strain>
        <tissue evidence="7">Leaf</tissue>
    </source>
</reference>